<name>A0AAX1EHG9_9GAMM</name>
<comment type="similarity">
    <text evidence="1">Belongs to the bacterial solute-binding protein 3 family.</text>
</comment>
<keyword evidence="2" id="KW-0732">Signal</keyword>
<dbReference type="Proteomes" id="UP000295517">
    <property type="component" value="Chromosome"/>
</dbReference>
<protein>
    <submittedName>
        <fullName evidence="4">Transporter substrate-binding domain-containing protein</fullName>
    </submittedName>
</protein>
<dbReference type="PANTHER" id="PTHR35936">
    <property type="entry name" value="MEMBRANE-BOUND LYTIC MUREIN TRANSGLYCOSYLASE F"/>
    <property type="match status" value="1"/>
</dbReference>
<sequence length="280" mass="32121">MDIRKNLLMLRKSCLIIFIIFLLRPSYAQVDNDAIEIGTLVFNPPYELVVDEHHNSSGFNIEIIQDICQLINTKCNMKPMRFDRLMQALDNGEVDAIIIGVSLMPKNGENYIFSQPYFMGDAVFLSLGSNQFDSFNKKTIGSVQNTILPSSKYYDLIVYKNENLMRQYGLKFKFYNNLPQLLEALDTQDVDAIILDAGAAYYWQSQSSKHYQVVGPAVVIKQGMRIMALKDKKELITLFNNALKEMESNGELLRIYLKYWSSIHPEKGSVGILLPTEREY</sequence>
<dbReference type="Gene3D" id="3.40.190.10">
    <property type="entry name" value="Periplasmic binding protein-like II"/>
    <property type="match status" value="2"/>
</dbReference>
<evidence type="ECO:0000259" key="3">
    <source>
        <dbReference type="SMART" id="SM00062"/>
    </source>
</evidence>
<accession>A0AAX1EHG9</accession>
<dbReference type="Pfam" id="PF00497">
    <property type="entry name" value="SBP_bac_3"/>
    <property type="match status" value="1"/>
</dbReference>
<dbReference type="PANTHER" id="PTHR35936:SF19">
    <property type="entry name" value="AMINO-ACID-BINDING PROTEIN YXEM-RELATED"/>
    <property type="match status" value="1"/>
</dbReference>
<dbReference type="AlphaFoldDB" id="A0AAX1EHG9"/>
<evidence type="ECO:0000313" key="4">
    <source>
        <dbReference type="EMBL" id="QBR84472.1"/>
    </source>
</evidence>
<dbReference type="InterPro" id="IPR001638">
    <property type="entry name" value="Solute-binding_3/MltF_N"/>
</dbReference>
<feature type="domain" description="Solute-binding protein family 3/N-terminal" evidence="3">
    <location>
        <begin position="34"/>
        <end position="263"/>
    </location>
</feature>
<reference evidence="4 5" key="1">
    <citation type="submission" date="2019-03" db="EMBL/GenBank/DDBJ databases">
        <title>Diverse conjugative elements silence natural transformation in Legionella species.</title>
        <authorList>
            <person name="Durieux I."/>
            <person name="Ginevra C."/>
            <person name="Attaiech L."/>
            <person name="Picq K."/>
            <person name="Juan P.A."/>
            <person name="Jarraud S."/>
            <person name="Charpentier X."/>
        </authorList>
    </citation>
    <scope>NUCLEOTIDE SEQUENCE [LARGE SCALE GENOMIC DNA]</scope>
    <source>
        <strain evidence="4 5">HL-0427-4011</strain>
    </source>
</reference>
<gene>
    <name evidence="4" type="ORF">E3983_08930</name>
</gene>
<evidence type="ECO:0000256" key="2">
    <source>
        <dbReference type="ARBA" id="ARBA00022729"/>
    </source>
</evidence>
<dbReference type="SUPFAM" id="SSF53850">
    <property type="entry name" value="Periplasmic binding protein-like II"/>
    <property type="match status" value="1"/>
</dbReference>
<dbReference type="EMBL" id="CP038254">
    <property type="protein sequence ID" value="QBR84472.1"/>
    <property type="molecule type" value="Genomic_DNA"/>
</dbReference>
<dbReference type="SMART" id="SM00062">
    <property type="entry name" value="PBPb"/>
    <property type="match status" value="1"/>
</dbReference>
<organism evidence="4 5">
    <name type="scientific">Legionella israelensis</name>
    <dbReference type="NCBI Taxonomy" id="454"/>
    <lineage>
        <taxon>Bacteria</taxon>
        <taxon>Pseudomonadati</taxon>
        <taxon>Pseudomonadota</taxon>
        <taxon>Gammaproteobacteria</taxon>
        <taxon>Legionellales</taxon>
        <taxon>Legionellaceae</taxon>
        <taxon>Legionella</taxon>
    </lineage>
</organism>
<evidence type="ECO:0000313" key="5">
    <source>
        <dbReference type="Proteomes" id="UP000295517"/>
    </source>
</evidence>
<proteinExistence type="inferred from homology"/>
<evidence type="ECO:0000256" key="1">
    <source>
        <dbReference type="ARBA" id="ARBA00010333"/>
    </source>
</evidence>